<evidence type="ECO:0008006" key="7">
    <source>
        <dbReference type="Google" id="ProtNLM"/>
    </source>
</evidence>
<dbReference type="GO" id="GO:0006412">
    <property type="term" value="P:translation"/>
    <property type="evidence" value="ECO:0007669"/>
    <property type="project" value="InterPro"/>
</dbReference>
<dbReference type="GO" id="GO:0046872">
    <property type="term" value="F:metal ion binding"/>
    <property type="evidence" value="ECO:0007669"/>
    <property type="project" value="UniProtKB-KW"/>
</dbReference>
<dbReference type="GO" id="GO:0003735">
    <property type="term" value="F:structural constituent of ribosome"/>
    <property type="evidence" value="ECO:0007669"/>
    <property type="project" value="TreeGrafter"/>
</dbReference>
<evidence type="ECO:0000313" key="5">
    <source>
        <dbReference type="EMBL" id="CRX38959.1"/>
    </source>
</evidence>
<evidence type="ECO:0000313" key="6">
    <source>
        <dbReference type="Proteomes" id="UP000220251"/>
    </source>
</evidence>
<dbReference type="OrthoDB" id="9767833at2"/>
<name>A0A0H5DT26_9BACT</name>
<evidence type="ECO:0000256" key="4">
    <source>
        <dbReference type="ARBA" id="ARBA00023014"/>
    </source>
</evidence>
<keyword evidence="6" id="KW-1185">Reference proteome</keyword>
<evidence type="ECO:0000256" key="1">
    <source>
        <dbReference type="ARBA" id="ARBA00022723"/>
    </source>
</evidence>
<dbReference type="Proteomes" id="UP000220251">
    <property type="component" value="Unassembled WGS sequence"/>
</dbReference>
<keyword evidence="3" id="KW-0408">Iron</keyword>
<organism evidence="5 6">
    <name type="scientific">Estrella lausannensis</name>
    <dbReference type="NCBI Taxonomy" id="483423"/>
    <lineage>
        <taxon>Bacteria</taxon>
        <taxon>Pseudomonadati</taxon>
        <taxon>Chlamydiota</taxon>
        <taxon>Chlamydiia</taxon>
        <taxon>Parachlamydiales</taxon>
        <taxon>Candidatus Criblamydiaceae</taxon>
        <taxon>Estrella</taxon>
    </lineage>
</organism>
<dbReference type="PANTHER" id="PTHR13184:SF5">
    <property type="entry name" value="METHYLTRANSFERASE-LIKE PROTEIN 17, MITOCHONDRIAL"/>
    <property type="match status" value="1"/>
</dbReference>
<proteinExistence type="predicted"/>
<dbReference type="InterPro" id="IPR015324">
    <property type="entry name" value="Ribosomal_Rsm22-like"/>
</dbReference>
<dbReference type="Gene3D" id="3.40.50.150">
    <property type="entry name" value="Vaccinia Virus protein VP39"/>
    <property type="match status" value="1"/>
</dbReference>
<accession>A0A0H5DT26</accession>
<sequence length="387" mass="43669">MAKRKRIETDIEEIMPLLIGIWRKMFKLSGPPDELQTREFRSFVANVKSLYEAESKEQEGSLSQALQSRDLLGAYFLYFWPLRYLEAMHLLGELPKTGYSALDLSVGPSPFAFAALKHGYLDVTSIGSNEGALNLTAEAAGRYGYPLQIRNELARFKTGSKRYDLITLSYTLLDLYPSDSLAHSEKRKELVLDLLNSLTPEGYLLIVDGSTEKKNKKILELRDQIVEGGYSIQAPCIYQGRCPALANKNICFAQRELQKPYLIQEAQRSGRINMNSLKMSYLIVRSKEASLPDIQKDLYRIISPPFEERGKKTYYLCGKGGRKKLTSSLETATKETRAFEFIKRGEAIEIQGAQVEGNTFVLNEMSKLRVAAPLSKPLLAQEGEEHS</sequence>
<dbReference type="EMBL" id="CWGJ01000025">
    <property type="protein sequence ID" value="CRX38959.1"/>
    <property type="molecule type" value="Genomic_DNA"/>
</dbReference>
<protein>
    <recommendedName>
        <fullName evidence="7">Methyltransferase</fullName>
    </recommendedName>
</protein>
<dbReference type="SUPFAM" id="SSF53335">
    <property type="entry name" value="S-adenosyl-L-methionine-dependent methyltransferases"/>
    <property type="match status" value="1"/>
</dbReference>
<dbReference type="AlphaFoldDB" id="A0A0H5DT26"/>
<reference evidence="6" key="1">
    <citation type="submission" date="2015-06" db="EMBL/GenBank/DDBJ databases">
        <authorList>
            <person name="Bertelli C."/>
        </authorList>
    </citation>
    <scope>NUCLEOTIDE SEQUENCE [LARGE SCALE GENOMIC DNA]</scope>
    <source>
        <strain evidence="6">CRIB-30</strain>
    </source>
</reference>
<evidence type="ECO:0000256" key="2">
    <source>
        <dbReference type="ARBA" id="ARBA00022946"/>
    </source>
</evidence>
<dbReference type="InterPro" id="IPR052571">
    <property type="entry name" value="Mt_RNA_Methyltransferase"/>
</dbReference>
<dbReference type="RefSeq" id="WP_098038821.1">
    <property type="nucleotide sequence ID" value="NZ_CWGJ01000025.1"/>
</dbReference>
<evidence type="ECO:0000256" key="3">
    <source>
        <dbReference type="ARBA" id="ARBA00023004"/>
    </source>
</evidence>
<gene>
    <name evidence="5" type="ORF">ELAC_1631</name>
</gene>
<keyword evidence="1" id="KW-0479">Metal-binding</keyword>
<dbReference type="InterPro" id="IPR029063">
    <property type="entry name" value="SAM-dependent_MTases_sf"/>
</dbReference>
<dbReference type="Pfam" id="PF09243">
    <property type="entry name" value="Rsm22"/>
    <property type="match status" value="1"/>
</dbReference>
<dbReference type="GO" id="GO:0015935">
    <property type="term" value="C:small ribosomal subunit"/>
    <property type="evidence" value="ECO:0007669"/>
    <property type="project" value="TreeGrafter"/>
</dbReference>
<keyword evidence="4" id="KW-0411">Iron-sulfur</keyword>
<dbReference type="GO" id="GO:0051536">
    <property type="term" value="F:iron-sulfur cluster binding"/>
    <property type="evidence" value="ECO:0007669"/>
    <property type="project" value="UniProtKB-KW"/>
</dbReference>
<dbReference type="GO" id="GO:0008168">
    <property type="term" value="F:methyltransferase activity"/>
    <property type="evidence" value="ECO:0007669"/>
    <property type="project" value="InterPro"/>
</dbReference>
<dbReference type="PANTHER" id="PTHR13184">
    <property type="entry name" value="37S RIBOSOMAL PROTEIN S22"/>
    <property type="match status" value="1"/>
</dbReference>
<keyword evidence="2" id="KW-0809">Transit peptide</keyword>